<evidence type="ECO:0000313" key="2">
    <source>
        <dbReference type="EMBL" id="KTS68758.1"/>
    </source>
</evidence>
<organism evidence="2 3">
    <name type="scientific">Pantoea dispersa</name>
    <dbReference type="NCBI Taxonomy" id="59814"/>
    <lineage>
        <taxon>Bacteria</taxon>
        <taxon>Pseudomonadati</taxon>
        <taxon>Pseudomonadota</taxon>
        <taxon>Gammaproteobacteria</taxon>
        <taxon>Enterobacterales</taxon>
        <taxon>Erwiniaceae</taxon>
        <taxon>Pantoea</taxon>
    </lineage>
</organism>
<dbReference type="EMBL" id="LDSE01000009">
    <property type="protein sequence ID" value="KTS68758.1"/>
    <property type="molecule type" value="Genomic_DNA"/>
</dbReference>
<evidence type="ECO:0000259" key="1">
    <source>
        <dbReference type="Pfam" id="PF13503"/>
    </source>
</evidence>
<comment type="caution">
    <text evidence="2">The sequence shown here is derived from an EMBL/GenBank/DDBJ whole genome shotgun (WGS) entry which is preliminary data.</text>
</comment>
<dbReference type="AlphaFoldDB" id="A0A8E1VAD0"/>
<dbReference type="Proteomes" id="UP000071979">
    <property type="component" value="Unassembled WGS sequence"/>
</dbReference>
<accession>A0A8E1VAD0</accession>
<gene>
    <name evidence="2" type="ORF">SA3R_05575</name>
</gene>
<dbReference type="Pfam" id="PF13503">
    <property type="entry name" value="DUF4123"/>
    <property type="match status" value="1"/>
</dbReference>
<sequence length="261" mass="29649">MNTTHITDWVNLLQQTCADINLTHLDFILDQCGIDFSVIPVLHDFSPPLVWQSLYQGLPEYALPEESPLLIRISLNDPLQKQWLIELAQKVQKTAPLLVLCSPWPFATLAEWLTTCTDATHEGRAGLFRYFDARIFPYLFSHILETDQQAQLQRPALFWSWLDPDERPGLLMGQGAQPAINEKCQNIALSDSQFEALMCICDARLMLRYRDVPDTGFASQAERFTACFNGMLSATAKGMILDKEREDWVIKTLIGRSSAEV</sequence>
<proteinExistence type="predicted"/>
<evidence type="ECO:0000313" key="3">
    <source>
        <dbReference type="Proteomes" id="UP000071979"/>
    </source>
</evidence>
<protein>
    <recommendedName>
        <fullName evidence="1">DUF4123 domain-containing protein</fullName>
    </recommendedName>
</protein>
<name>A0A8E1VAD0_9GAMM</name>
<feature type="domain" description="DUF4123" evidence="1">
    <location>
        <begin position="35"/>
        <end position="146"/>
    </location>
</feature>
<dbReference type="InterPro" id="IPR025391">
    <property type="entry name" value="DUF4123"/>
</dbReference>
<reference evidence="2 3" key="1">
    <citation type="journal article" date="2016" name="Front. Microbiol.">
        <title>Genomic Resource of Rice Seed Associated Bacteria.</title>
        <authorList>
            <person name="Midha S."/>
            <person name="Bansal K."/>
            <person name="Sharma S."/>
            <person name="Kumar N."/>
            <person name="Patil P.P."/>
            <person name="Chaudhry V."/>
            <person name="Patil P.B."/>
        </authorList>
    </citation>
    <scope>NUCLEOTIDE SEQUENCE [LARGE SCALE GENOMIC DNA]</scope>
    <source>
        <strain evidence="2 3">SA3</strain>
    </source>
</reference>
<dbReference type="RefSeq" id="WP_058776566.1">
    <property type="nucleotide sequence ID" value="NZ_LDSD01000006.1"/>
</dbReference>